<organism evidence="2 3">
    <name type="scientific">Heyndrickxia vini</name>
    <dbReference type="NCBI Taxonomy" id="1476025"/>
    <lineage>
        <taxon>Bacteria</taxon>
        <taxon>Bacillati</taxon>
        <taxon>Bacillota</taxon>
        <taxon>Bacilli</taxon>
        <taxon>Bacillales</taxon>
        <taxon>Bacillaceae</taxon>
        <taxon>Heyndrickxia</taxon>
    </lineage>
</organism>
<evidence type="ECO:0000313" key="3">
    <source>
        <dbReference type="Proteomes" id="UP000595691"/>
    </source>
</evidence>
<accession>A0ABX7E6L3</accession>
<keyword evidence="1" id="KW-0812">Transmembrane</keyword>
<dbReference type="EMBL" id="CP065425">
    <property type="protein sequence ID" value="QQZ11211.1"/>
    <property type="molecule type" value="Genomic_DNA"/>
</dbReference>
<sequence>MNDIEEKVNKNELAGLVIGSIIFSVLIISGVLGTISSVSHVYTLYMNEKYDLTIIWFFFGLFMLFLFIYFSKELYHLMKKFRLIKTIK</sequence>
<evidence type="ECO:0000256" key="1">
    <source>
        <dbReference type="SAM" id="Phobius"/>
    </source>
</evidence>
<dbReference type="RefSeq" id="WP_202780481.1">
    <property type="nucleotide sequence ID" value="NZ_CP065425.1"/>
</dbReference>
<name>A0ABX7E6L3_9BACI</name>
<feature type="transmembrane region" description="Helical" evidence="1">
    <location>
        <begin position="52"/>
        <end position="70"/>
    </location>
</feature>
<protein>
    <submittedName>
        <fullName evidence="2">Uncharacterized protein</fullName>
    </submittedName>
</protein>
<feature type="transmembrane region" description="Helical" evidence="1">
    <location>
        <begin position="12"/>
        <end position="32"/>
    </location>
</feature>
<gene>
    <name evidence="2" type="ORF">I5776_10125</name>
</gene>
<dbReference type="Proteomes" id="UP000595691">
    <property type="component" value="Chromosome"/>
</dbReference>
<keyword evidence="1" id="KW-1133">Transmembrane helix</keyword>
<keyword evidence="3" id="KW-1185">Reference proteome</keyword>
<keyword evidence="1" id="KW-0472">Membrane</keyword>
<reference evidence="2 3" key="1">
    <citation type="submission" date="2020-11" db="EMBL/GenBank/DDBJ databases">
        <title>Taxonomic evaluation of the Bacillus sporothermodurans group of bacteria based on whole genome sequences.</title>
        <authorList>
            <person name="Fiedler G."/>
            <person name="Herbstmann A.-D."/>
            <person name="Doll E."/>
            <person name="Wenning M."/>
            <person name="Brinks E."/>
            <person name="Kabisch J."/>
            <person name="Breitenwieser F."/>
            <person name="Lappann M."/>
            <person name="Boehnlein C."/>
            <person name="Franz C."/>
        </authorList>
    </citation>
    <scope>NUCLEOTIDE SEQUENCE [LARGE SCALE GENOMIC DNA]</scope>
    <source>
        <strain evidence="2 3">JCM 19841</strain>
    </source>
</reference>
<proteinExistence type="predicted"/>
<evidence type="ECO:0000313" key="2">
    <source>
        <dbReference type="EMBL" id="QQZ11211.1"/>
    </source>
</evidence>